<dbReference type="HOGENOM" id="CLU_2351380_0_0_6"/>
<protein>
    <recommendedName>
        <fullName evidence="1">Glycosyl transferase family 1 domain-containing protein</fullName>
    </recommendedName>
</protein>
<dbReference type="Pfam" id="PF00534">
    <property type="entry name" value="Glycos_transf_1"/>
    <property type="match status" value="1"/>
</dbReference>
<feature type="non-terminal residue" evidence="2">
    <location>
        <position position="1"/>
    </location>
</feature>
<evidence type="ECO:0000313" key="3">
    <source>
        <dbReference type="Proteomes" id="UP000003085"/>
    </source>
</evidence>
<dbReference type="InterPro" id="IPR001296">
    <property type="entry name" value="Glyco_trans_1"/>
</dbReference>
<dbReference type="PANTHER" id="PTHR12526">
    <property type="entry name" value="GLYCOSYLTRANSFERASE"/>
    <property type="match status" value="1"/>
</dbReference>
<dbReference type="Gene3D" id="3.40.50.2000">
    <property type="entry name" value="Glycogen Phosphorylase B"/>
    <property type="match status" value="2"/>
</dbReference>
<proteinExistence type="predicted"/>
<dbReference type="AlphaFoldDB" id="D4XKA5"/>
<dbReference type="PANTHER" id="PTHR12526:SF630">
    <property type="entry name" value="GLYCOSYLTRANSFERASE"/>
    <property type="match status" value="1"/>
</dbReference>
<reference evidence="3" key="1">
    <citation type="submission" date="2010-03" db="EMBL/GenBank/DDBJ databases">
        <title>Complete sequence of Mobiluncus curtisii ATCC 43063.</title>
        <authorList>
            <person name="Muzny D."/>
            <person name="Qin X."/>
            <person name="Deng J."/>
            <person name="Jiang H."/>
            <person name="Liu Y."/>
            <person name="Qu J."/>
            <person name="Song X.-Z."/>
            <person name="Zhang L."/>
            <person name="Thornton R."/>
            <person name="Coyle M."/>
            <person name="Francisco L."/>
            <person name="Jackson L."/>
            <person name="Javaid M."/>
            <person name="Korchina V."/>
            <person name="Kovar C."/>
            <person name="Mata R."/>
            <person name="Mathew T."/>
            <person name="Ngo R."/>
            <person name="Nguyen L."/>
            <person name="Nguyen N."/>
            <person name="Okwuonu G."/>
            <person name="Ongeri F."/>
            <person name="Pham C."/>
            <person name="Simmons D."/>
            <person name="Wilczek-Boney K."/>
            <person name="Hale W."/>
            <person name="Jakkamsetti A."/>
            <person name="Pham P."/>
            <person name="Ruth R."/>
            <person name="San Lucas F."/>
            <person name="Warren J."/>
            <person name="Zhang J."/>
            <person name="Zhao Z."/>
            <person name="Zhou C."/>
            <person name="Zhu D."/>
            <person name="Lee S."/>
            <person name="Bess C."/>
            <person name="Blankenburg K."/>
            <person name="Forbes L."/>
            <person name="Fu Q."/>
            <person name="Gubbala S."/>
            <person name="Hirani K."/>
            <person name="Jayaseelan J.C."/>
            <person name="Lara F."/>
            <person name="Munidasa M."/>
            <person name="Palculict T."/>
            <person name="Patil S."/>
            <person name="Pu L.-L."/>
            <person name="Saada N."/>
            <person name="Tang L."/>
            <person name="Weissenberger G."/>
            <person name="Zhu Y."/>
            <person name="Hemphill L."/>
            <person name="Shang Y."/>
            <person name="Youmans B."/>
            <person name="Ayvaz T."/>
            <person name="Ross M."/>
            <person name="Santibanez J."/>
            <person name="Aqrawi P."/>
            <person name="Gross S."/>
            <person name="Joshi V."/>
            <person name="Fowler G."/>
            <person name="Nazareth L."/>
            <person name="Reid J."/>
            <person name="Worley K."/>
            <person name="Petrosino J."/>
            <person name="Highlander S."/>
            <person name="Gibbs R."/>
            <person name="Gibbs R."/>
        </authorList>
    </citation>
    <scope>NUCLEOTIDE SEQUENCE [LARGE SCALE GENOMIC DNA]</scope>
    <source>
        <strain evidence="3">ATCC 19194</strain>
    </source>
</reference>
<dbReference type="Proteomes" id="UP000003085">
    <property type="component" value="Unassembled WGS sequence"/>
</dbReference>
<evidence type="ECO:0000259" key="1">
    <source>
        <dbReference type="Pfam" id="PF00534"/>
    </source>
</evidence>
<dbReference type="SUPFAM" id="SSF53756">
    <property type="entry name" value="UDP-Glycosyltransferase/glycogen phosphorylase"/>
    <property type="match status" value="1"/>
</dbReference>
<dbReference type="GO" id="GO:0016757">
    <property type="term" value="F:glycosyltransferase activity"/>
    <property type="evidence" value="ECO:0007669"/>
    <property type="project" value="InterPro"/>
</dbReference>
<dbReference type="GO" id="GO:1901135">
    <property type="term" value="P:carbohydrate derivative metabolic process"/>
    <property type="evidence" value="ECO:0007669"/>
    <property type="project" value="UniProtKB-ARBA"/>
</dbReference>
<dbReference type="RefSeq" id="WP_004641865.1">
    <property type="nucleotide sequence ID" value="NZ_GG770442.1"/>
</dbReference>
<gene>
    <name evidence="2" type="ORF">HMP0015_0147</name>
</gene>
<name>D4XKA5_ACIHA</name>
<evidence type="ECO:0000313" key="2">
    <source>
        <dbReference type="EMBL" id="EFF84372.1"/>
    </source>
</evidence>
<feature type="domain" description="Glycosyl transferase family 1" evidence="1">
    <location>
        <begin position="1"/>
        <end position="75"/>
    </location>
</feature>
<comment type="caution">
    <text evidence="2">The sequence shown here is derived from an EMBL/GenBank/DDBJ whole genome shotgun (WGS) entry which is preliminary data.</text>
</comment>
<sequence length="96" mass="10949">LTSRLEGFGIALLDAMSEGVVNIAYDIKYGPSELIIDGEDGFLIENGNIDMLAEKIIFLIKNREIWNDFSEKSKNKSINFSIENMSYKWKDLIDNI</sequence>
<accession>D4XKA5</accession>
<dbReference type="EMBL" id="ADMT01000051">
    <property type="protein sequence ID" value="EFF84372.1"/>
    <property type="molecule type" value="Genomic_DNA"/>
</dbReference>
<organism evidence="2 3">
    <name type="scientific">Acinetobacter haemolyticus ATCC 19194</name>
    <dbReference type="NCBI Taxonomy" id="707232"/>
    <lineage>
        <taxon>Bacteria</taxon>
        <taxon>Pseudomonadati</taxon>
        <taxon>Pseudomonadota</taxon>
        <taxon>Gammaproteobacteria</taxon>
        <taxon>Moraxellales</taxon>
        <taxon>Moraxellaceae</taxon>
        <taxon>Acinetobacter</taxon>
    </lineage>
</organism>